<feature type="domain" description="TcaA 4th" evidence="15">
    <location>
        <begin position="254"/>
        <end position="329"/>
    </location>
</feature>
<evidence type="ECO:0000259" key="14">
    <source>
        <dbReference type="Pfam" id="PF22819"/>
    </source>
</evidence>
<keyword evidence="3 12" id="KW-0812">Transmembrane</keyword>
<evidence type="ECO:0000259" key="15">
    <source>
        <dbReference type="Pfam" id="PF22820"/>
    </source>
</evidence>
<evidence type="ECO:0000313" key="19">
    <source>
        <dbReference type="Proteomes" id="UP000254100"/>
    </source>
</evidence>
<dbReference type="GO" id="GO:0005886">
    <property type="term" value="C:plasma membrane"/>
    <property type="evidence" value="ECO:0007669"/>
    <property type="project" value="UniProtKB-SubCell"/>
</dbReference>
<dbReference type="PIRSF" id="PIRSF032522">
    <property type="entry name" value="TcaA"/>
    <property type="match status" value="1"/>
</dbReference>
<keyword evidence="2 10" id="KW-1003">Cell membrane</keyword>
<keyword evidence="4" id="KW-0479">Metal-binding</keyword>
<keyword evidence="6" id="KW-0862">Zinc</keyword>
<dbReference type="Proteomes" id="UP000254100">
    <property type="component" value="Unassembled WGS sequence"/>
</dbReference>
<reference evidence="16 18" key="1">
    <citation type="submission" date="2015-01" db="EMBL/GenBank/DDBJ databases">
        <authorList>
            <person name="Guo J."/>
        </authorList>
    </citation>
    <scope>NUCLEOTIDE SEQUENCE [LARGE SCALE GENOMIC DNA]</scope>
    <source>
        <strain evidence="16 18">DSM 22147</strain>
    </source>
</reference>
<sequence length="450" mass="50585">MKQGSNDHQQVHNSVEPPQKGPQSKKHTTAQASTAVDETRRIKKWVPVIIGGFIAVLLLILFILLRNFNSPEAQAKIFVNAVDNEDTAKVATLISTKQNKVGRQEAARYIQYIKKEVGIKNFEKKVYAHVEKFDEDSPVAYDIKTDDNQKILRISKNGRRYVIFDNLGFQAPVKKAVVKPNTEATYEFVDDGNEKKVIGKKGETVVLGYFVPGDYTLDAKKTTSRGTYEGQLKFHTASSDHDSVNVTEAFKEAYLKVNLKNSDALDQNSLKVTINGEKMDNASTYGPFPFNKDLTVSAEGESHGKTFKTPPVTIAQADIKDKNEVTVTFDQQAIAKHNEEKEKDVIDKIGDFVKKYTSARNEAYSKHSMAGLEPYLLKDTDLYKAMTAEVKQQSKTEQQSPKVTYVDKTNNFYSVIVQTETAQGNIRQSHYLIQGDEDAKNLKIVNYQAY</sequence>
<evidence type="ECO:0000256" key="12">
    <source>
        <dbReference type="SAM" id="Phobius"/>
    </source>
</evidence>
<keyword evidence="8 10" id="KW-0472">Membrane</keyword>
<evidence type="ECO:0000259" key="13">
    <source>
        <dbReference type="Pfam" id="PF22813"/>
    </source>
</evidence>
<evidence type="ECO:0000256" key="5">
    <source>
        <dbReference type="ARBA" id="ARBA00022771"/>
    </source>
</evidence>
<dbReference type="PANTHER" id="PTHR40038">
    <property type="entry name" value="MEMBRANE-ASSOCIATED PROTEIN TCAA"/>
    <property type="match status" value="1"/>
</dbReference>
<evidence type="ECO:0000256" key="1">
    <source>
        <dbReference type="ARBA" id="ARBA00004162"/>
    </source>
</evidence>
<dbReference type="EMBL" id="UHDT01000001">
    <property type="protein sequence ID" value="SUM58308.1"/>
    <property type="molecule type" value="Genomic_DNA"/>
</dbReference>
<keyword evidence="9" id="KW-0046">Antibiotic resistance</keyword>
<dbReference type="OrthoDB" id="2416352at2"/>
<organism evidence="17 19">
    <name type="scientific">Staphylococcus microti</name>
    <dbReference type="NCBI Taxonomy" id="569857"/>
    <lineage>
        <taxon>Bacteria</taxon>
        <taxon>Bacillati</taxon>
        <taxon>Bacillota</taxon>
        <taxon>Bacilli</taxon>
        <taxon>Bacillales</taxon>
        <taxon>Staphylococcaceae</taxon>
        <taxon>Staphylococcus</taxon>
    </lineage>
</organism>
<evidence type="ECO:0000256" key="8">
    <source>
        <dbReference type="ARBA" id="ARBA00023136"/>
    </source>
</evidence>
<evidence type="ECO:0000256" key="3">
    <source>
        <dbReference type="ARBA" id="ARBA00022692"/>
    </source>
</evidence>
<dbReference type="Pfam" id="PF22820">
    <property type="entry name" value="TcaA_3rd_4th"/>
    <property type="match status" value="1"/>
</dbReference>
<evidence type="ECO:0000256" key="11">
    <source>
        <dbReference type="SAM" id="MobiDB-lite"/>
    </source>
</evidence>
<proteinExistence type="inferred from homology"/>
<evidence type="ECO:0000313" key="18">
    <source>
        <dbReference type="Proteomes" id="UP000032366"/>
    </source>
</evidence>
<feature type="compositionally biased region" description="Polar residues" evidence="11">
    <location>
        <begin position="1"/>
        <end position="13"/>
    </location>
</feature>
<gene>
    <name evidence="17" type="primary">tcaA_1</name>
    <name evidence="17" type="ORF">NCTC13832_02056</name>
    <name evidence="16" type="ORF">TP70_00235</name>
</gene>
<keyword evidence="7 12" id="KW-1133">Transmembrane helix</keyword>
<evidence type="ECO:0000256" key="9">
    <source>
        <dbReference type="ARBA" id="ARBA00023251"/>
    </source>
</evidence>
<feature type="domain" description="TcaA second" evidence="13">
    <location>
        <begin position="71"/>
        <end position="170"/>
    </location>
</feature>
<dbReference type="Pfam" id="PF22813">
    <property type="entry name" value="TcaA_2nd"/>
    <property type="match status" value="1"/>
</dbReference>
<name>A0A0D6XT14_9STAP</name>
<feature type="region of interest" description="Disordered" evidence="11">
    <location>
        <begin position="1"/>
        <end position="35"/>
    </location>
</feature>
<evidence type="ECO:0000313" key="16">
    <source>
        <dbReference type="EMBL" id="KIX91747.1"/>
    </source>
</evidence>
<dbReference type="AlphaFoldDB" id="A0A0D6XT14"/>
<dbReference type="GO" id="GO:0008270">
    <property type="term" value="F:zinc ion binding"/>
    <property type="evidence" value="ECO:0007669"/>
    <property type="project" value="UniProtKB-KW"/>
</dbReference>
<feature type="transmembrane region" description="Helical" evidence="12">
    <location>
        <begin position="45"/>
        <end position="65"/>
    </location>
</feature>
<dbReference type="Proteomes" id="UP000032366">
    <property type="component" value="Unassembled WGS sequence"/>
</dbReference>
<dbReference type="InterPro" id="IPR054528">
    <property type="entry name" value="TcaA_5th"/>
</dbReference>
<evidence type="ECO:0000256" key="10">
    <source>
        <dbReference type="PIRNR" id="PIRNR032522"/>
    </source>
</evidence>
<evidence type="ECO:0000256" key="6">
    <source>
        <dbReference type="ARBA" id="ARBA00022833"/>
    </source>
</evidence>
<evidence type="ECO:0000256" key="4">
    <source>
        <dbReference type="ARBA" id="ARBA00022723"/>
    </source>
</evidence>
<comment type="similarity">
    <text evidence="10">Belongs to the tcaA family.</text>
</comment>
<keyword evidence="18" id="KW-1185">Reference proteome</keyword>
<reference evidence="17 19" key="2">
    <citation type="submission" date="2018-06" db="EMBL/GenBank/DDBJ databases">
        <authorList>
            <consortium name="Pathogen Informatics"/>
            <person name="Doyle S."/>
        </authorList>
    </citation>
    <scope>NUCLEOTIDE SEQUENCE [LARGE SCALE GENOMIC DNA]</scope>
    <source>
        <strain evidence="17 19">NCTC13832</strain>
    </source>
</reference>
<dbReference type="STRING" id="569857.TP70_00235"/>
<dbReference type="Pfam" id="PF22819">
    <property type="entry name" value="TcaA_5th"/>
    <property type="match status" value="1"/>
</dbReference>
<dbReference type="InterPro" id="IPR023599">
    <property type="entry name" value="Mem_prot_TcaA"/>
</dbReference>
<evidence type="ECO:0000256" key="2">
    <source>
        <dbReference type="ARBA" id="ARBA00022475"/>
    </source>
</evidence>
<feature type="domain" description="TcaA protein NTF2-like" evidence="14">
    <location>
        <begin position="347"/>
        <end position="447"/>
    </location>
</feature>
<keyword evidence="5" id="KW-0863">Zinc-finger</keyword>
<dbReference type="PANTHER" id="PTHR40038:SF1">
    <property type="entry name" value="MEMBRANE-ASSOCIATED PROTEIN TCAA"/>
    <property type="match status" value="1"/>
</dbReference>
<protein>
    <recommendedName>
        <fullName evidence="10">Membrane-associated protein</fullName>
    </recommendedName>
</protein>
<accession>A0A0D6XT14</accession>
<comment type="subcellular location">
    <subcellularLocation>
        <location evidence="1 10">Cell membrane</location>
        <topology evidence="1 10">Single-pass membrane protein</topology>
    </subcellularLocation>
</comment>
<dbReference type="EMBL" id="JXWY01000002">
    <property type="protein sequence ID" value="KIX91747.1"/>
    <property type="molecule type" value="Genomic_DNA"/>
</dbReference>
<dbReference type="InterPro" id="IPR054530">
    <property type="entry name" value="TcaA_4th"/>
</dbReference>
<dbReference type="RefSeq" id="WP_044358488.1">
    <property type="nucleotide sequence ID" value="NZ_JXWY01000002.1"/>
</dbReference>
<evidence type="ECO:0000313" key="17">
    <source>
        <dbReference type="EMBL" id="SUM58308.1"/>
    </source>
</evidence>
<dbReference type="InterPro" id="IPR054529">
    <property type="entry name" value="TcaA_2nd"/>
</dbReference>
<dbReference type="GO" id="GO:0046677">
    <property type="term" value="P:response to antibiotic"/>
    <property type="evidence" value="ECO:0007669"/>
    <property type="project" value="UniProtKB-KW"/>
</dbReference>
<evidence type="ECO:0000256" key="7">
    <source>
        <dbReference type="ARBA" id="ARBA00022989"/>
    </source>
</evidence>